<organism evidence="1 2">
    <name type="scientific">Rhizobium loti</name>
    <name type="common">Mesorhizobium loti</name>
    <dbReference type="NCBI Taxonomy" id="381"/>
    <lineage>
        <taxon>Bacteria</taxon>
        <taxon>Pseudomonadati</taxon>
        <taxon>Pseudomonadota</taxon>
        <taxon>Alphaproteobacteria</taxon>
        <taxon>Hyphomicrobiales</taxon>
        <taxon>Phyllobacteriaceae</taxon>
        <taxon>Mesorhizobium</taxon>
    </lineage>
</organism>
<reference evidence="1 2" key="1">
    <citation type="submission" date="2018-05" db="EMBL/GenBank/DDBJ databases">
        <title>Genomic Encyclopedia of Type Strains, Phase IV (KMG-IV): sequencing the most valuable type-strain genomes for metagenomic binning, comparative biology and taxonomic classification.</title>
        <authorList>
            <person name="Goeker M."/>
        </authorList>
    </citation>
    <scope>NUCLEOTIDE SEQUENCE [LARGE SCALE GENOMIC DNA]</scope>
    <source>
        <strain evidence="1 2">DSM 2626</strain>
    </source>
</reference>
<dbReference type="EMBL" id="QGGH01000011">
    <property type="protein sequence ID" value="PWJ88448.1"/>
    <property type="molecule type" value="Genomic_DNA"/>
</dbReference>
<dbReference type="Proteomes" id="UP000245631">
    <property type="component" value="Unassembled WGS sequence"/>
</dbReference>
<evidence type="ECO:0000313" key="1">
    <source>
        <dbReference type="EMBL" id="PWJ88448.1"/>
    </source>
</evidence>
<accession>A0A8E3B2T5</accession>
<name>A0A8E3B2T5_RHILI</name>
<sequence length="100" mass="10906">MSPRNSRVTSAEVIYGFWLIFEEAGGLRLTRTEPSLDRSERSMFIQATLPRSLWRTPTLRATIGVKADPSGSYTADIEAAADAVRSALGVDIDLKVIPPA</sequence>
<evidence type="ECO:0000313" key="2">
    <source>
        <dbReference type="Proteomes" id="UP000245631"/>
    </source>
</evidence>
<dbReference type="AlphaFoldDB" id="A0A8E3B2T5"/>
<dbReference type="GeneID" id="61054942"/>
<gene>
    <name evidence="1" type="ORF">C8D77_111171</name>
</gene>
<dbReference type="RefSeq" id="WP_109670541.1">
    <property type="nucleotide sequence ID" value="NZ_QGGH01000011.1"/>
</dbReference>
<comment type="caution">
    <text evidence="1">The sequence shown here is derived from an EMBL/GenBank/DDBJ whole genome shotgun (WGS) entry which is preliminary data.</text>
</comment>
<proteinExistence type="predicted"/>
<protein>
    <submittedName>
        <fullName evidence="1">Uncharacterized protein</fullName>
    </submittedName>
</protein>